<sequence length="281" mass="32658">MEGVTEITHINFEGATNTLELTSTNTEQQNVVACPSQEYTTPDQLSSGMRIVLQTVMAKITSSQEDTKRDIESAKSEHDARMETMVANLTSGMANITRNLRAKLHAERSYPGKRKTFEEHLSEVYDKSRHLTLPVSNEEFAAIILHQLPYKYQTHWSGRMDQDVASFREGLLELSRIERLQRSQLNRDGDRNNPADKPPPLYTDQSRPPFRPPQYRSNQGPRVNQFQCRYSQPYSVPGQHFQQRGQNYHRGRRYYYGRKNSRRRGEHDEKITDGVGRWQKK</sequence>
<accession>A0ABQ9H2N8</accession>
<feature type="region of interest" description="Disordered" evidence="1">
    <location>
        <begin position="233"/>
        <end position="281"/>
    </location>
</feature>
<evidence type="ECO:0000256" key="1">
    <source>
        <dbReference type="SAM" id="MobiDB-lite"/>
    </source>
</evidence>
<feature type="compositionally biased region" description="Basic and acidic residues" evidence="1">
    <location>
        <begin position="263"/>
        <end position="272"/>
    </location>
</feature>
<reference evidence="2 3" key="1">
    <citation type="submission" date="2023-02" db="EMBL/GenBank/DDBJ databases">
        <title>LHISI_Scaffold_Assembly.</title>
        <authorList>
            <person name="Stuart O.P."/>
            <person name="Cleave R."/>
            <person name="Magrath M.J.L."/>
            <person name="Mikheyev A.S."/>
        </authorList>
    </citation>
    <scope>NUCLEOTIDE SEQUENCE [LARGE SCALE GENOMIC DNA]</scope>
    <source>
        <strain evidence="2">Daus_M_001</strain>
        <tissue evidence="2">Leg muscle</tissue>
    </source>
</reference>
<name>A0ABQ9H2N8_9NEOP</name>
<evidence type="ECO:0000313" key="2">
    <source>
        <dbReference type="EMBL" id="KAJ8878563.1"/>
    </source>
</evidence>
<gene>
    <name evidence="2" type="ORF">PR048_019141</name>
</gene>
<feature type="compositionally biased region" description="Basic residues" evidence="1">
    <location>
        <begin position="247"/>
        <end position="262"/>
    </location>
</feature>
<keyword evidence="3" id="KW-1185">Reference proteome</keyword>
<dbReference type="Proteomes" id="UP001159363">
    <property type="component" value="Chromosome 6"/>
</dbReference>
<proteinExistence type="predicted"/>
<feature type="region of interest" description="Disordered" evidence="1">
    <location>
        <begin position="182"/>
        <end position="221"/>
    </location>
</feature>
<comment type="caution">
    <text evidence="2">The sequence shown here is derived from an EMBL/GenBank/DDBJ whole genome shotgun (WGS) entry which is preliminary data.</text>
</comment>
<feature type="compositionally biased region" description="Basic and acidic residues" evidence="1">
    <location>
        <begin position="182"/>
        <end position="194"/>
    </location>
</feature>
<evidence type="ECO:0000313" key="3">
    <source>
        <dbReference type="Proteomes" id="UP001159363"/>
    </source>
</evidence>
<organism evidence="2 3">
    <name type="scientific">Dryococelus australis</name>
    <dbReference type="NCBI Taxonomy" id="614101"/>
    <lineage>
        <taxon>Eukaryota</taxon>
        <taxon>Metazoa</taxon>
        <taxon>Ecdysozoa</taxon>
        <taxon>Arthropoda</taxon>
        <taxon>Hexapoda</taxon>
        <taxon>Insecta</taxon>
        <taxon>Pterygota</taxon>
        <taxon>Neoptera</taxon>
        <taxon>Polyneoptera</taxon>
        <taxon>Phasmatodea</taxon>
        <taxon>Verophasmatodea</taxon>
        <taxon>Anareolatae</taxon>
        <taxon>Phasmatidae</taxon>
        <taxon>Eurycanthinae</taxon>
        <taxon>Dryococelus</taxon>
    </lineage>
</organism>
<protein>
    <submittedName>
        <fullName evidence="2">Uncharacterized protein</fullName>
    </submittedName>
</protein>
<dbReference type="EMBL" id="JARBHB010000007">
    <property type="protein sequence ID" value="KAJ8878563.1"/>
    <property type="molecule type" value="Genomic_DNA"/>
</dbReference>